<organism evidence="3">
    <name type="scientific">Pyrodinium bahamense</name>
    <dbReference type="NCBI Taxonomy" id="73915"/>
    <lineage>
        <taxon>Eukaryota</taxon>
        <taxon>Sar</taxon>
        <taxon>Alveolata</taxon>
        <taxon>Dinophyceae</taxon>
        <taxon>Gonyaulacales</taxon>
        <taxon>Pyrocystaceae</taxon>
        <taxon>Pyrodinium</taxon>
    </lineage>
</organism>
<feature type="region of interest" description="Disordered" evidence="1">
    <location>
        <begin position="407"/>
        <end position="428"/>
    </location>
</feature>
<dbReference type="EMBL" id="HBEG01025777">
    <property type="protein sequence ID" value="CAD8362058.1"/>
    <property type="molecule type" value="Transcribed_RNA"/>
</dbReference>
<dbReference type="Pfam" id="PF00069">
    <property type="entry name" value="Pkinase"/>
    <property type="match status" value="1"/>
</dbReference>
<dbReference type="InterPro" id="IPR000719">
    <property type="entry name" value="Prot_kinase_dom"/>
</dbReference>
<dbReference type="GO" id="GO:0004672">
    <property type="term" value="F:protein kinase activity"/>
    <property type="evidence" value="ECO:0007669"/>
    <property type="project" value="InterPro"/>
</dbReference>
<name>A0A7S0AFE7_9DINO</name>
<feature type="compositionally biased region" description="Low complexity" evidence="1">
    <location>
        <begin position="34"/>
        <end position="43"/>
    </location>
</feature>
<evidence type="ECO:0000259" key="2">
    <source>
        <dbReference type="PROSITE" id="PS50011"/>
    </source>
</evidence>
<dbReference type="PROSITE" id="PS00108">
    <property type="entry name" value="PROTEIN_KINASE_ST"/>
    <property type="match status" value="1"/>
</dbReference>
<sequence length="544" mass="59135">MAGATLANRRGTMPALPLSERRKLFVRPLLDMGSAEASSSSASRPEEVRSPGMFPSRIRNVGCSTSVRGLPSPKEQPRNIEPGRSGSAFQATYELAETLGAGSMTVVRLARRRATGEEVAVKCTCTRDEEVQAFTREEYNLMCELRHPSILRVLALYENGLEMWLCMELCRDGCLEVRVQELGVFNEASSRALFLQLLEGVHFLHRKRIVHRDLKPANLLLLNSALELRIADFNSAKRIGTSASSSIMLTDRGTHLYSAPELRFGRLWNERVDIWACGLCLFFMLRSSLPFNAEGPGVAKILLSGRLPDVAWGGMNGLVKNIIQQCLTVNMQDRPPAMELLAHPLFNAEWPGVNSLVRQPVRRATGAATGACPASCGGSLDSPRDLYALLPACGLLRVMMRRCPGRSAASGLASTSPRLEHGGGTKAPSIAAEPEECLDKNPTSARPVVAEGTRCSQLEEAQWRVGVSGADPGGTWGGRAGGKSGRALRQLARTKCERTLDRECLEEGDRGMDQTVHRGGAQNGALRRWWTEVGTGSRSDDDGG</sequence>
<feature type="domain" description="Protein kinase" evidence="2">
    <location>
        <begin position="93"/>
        <end position="346"/>
    </location>
</feature>
<dbReference type="InterPro" id="IPR008271">
    <property type="entry name" value="Ser/Thr_kinase_AS"/>
</dbReference>
<feature type="region of interest" description="Disordered" evidence="1">
    <location>
        <begin position="34"/>
        <end position="85"/>
    </location>
</feature>
<dbReference type="SMART" id="SM00220">
    <property type="entry name" value="S_TKc"/>
    <property type="match status" value="1"/>
</dbReference>
<proteinExistence type="predicted"/>
<dbReference type="Gene3D" id="3.30.200.20">
    <property type="entry name" value="Phosphorylase Kinase, domain 1"/>
    <property type="match status" value="1"/>
</dbReference>
<gene>
    <name evidence="3" type="ORF">PBAH0796_LOCUS15690</name>
</gene>
<dbReference type="PROSITE" id="PS50011">
    <property type="entry name" value="PROTEIN_KINASE_DOM"/>
    <property type="match status" value="1"/>
</dbReference>
<dbReference type="AlphaFoldDB" id="A0A7S0AFE7"/>
<protein>
    <recommendedName>
        <fullName evidence="2">Protein kinase domain-containing protein</fullName>
    </recommendedName>
</protein>
<evidence type="ECO:0000313" key="3">
    <source>
        <dbReference type="EMBL" id="CAD8362058.1"/>
    </source>
</evidence>
<dbReference type="GO" id="GO:0005524">
    <property type="term" value="F:ATP binding"/>
    <property type="evidence" value="ECO:0007669"/>
    <property type="project" value="InterPro"/>
</dbReference>
<dbReference type="SUPFAM" id="SSF56112">
    <property type="entry name" value="Protein kinase-like (PK-like)"/>
    <property type="match status" value="1"/>
</dbReference>
<dbReference type="PANTHER" id="PTHR24347">
    <property type="entry name" value="SERINE/THREONINE-PROTEIN KINASE"/>
    <property type="match status" value="1"/>
</dbReference>
<reference evidence="3" key="1">
    <citation type="submission" date="2021-01" db="EMBL/GenBank/DDBJ databases">
        <authorList>
            <person name="Corre E."/>
            <person name="Pelletier E."/>
            <person name="Niang G."/>
            <person name="Scheremetjew M."/>
            <person name="Finn R."/>
            <person name="Kale V."/>
            <person name="Holt S."/>
            <person name="Cochrane G."/>
            <person name="Meng A."/>
            <person name="Brown T."/>
            <person name="Cohen L."/>
        </authorList>
    </citation>
    <scope>NUCLEOTIDE SEQUENCE</scope>
    <source>
        <strain evidence="3">Pbaha01</strain>
    </source>
</reference>
<accession>A0A7S0AFE7</accession>
<dbReference type="InterPro" id="IPR011009">
    <property type="entry name" value="Kinase-like_dom_sf"/>
</dbReference>
<evidence type="ECO:0000256" key="1">
    <source>
        <dbReference type="SAM" id="MobiDB-lite"/>
    </source>
</evidence>
<dbReference type="Gene3D" id="1.10.510.10">
    <property type="entry name" value="Transferase(Phosphotransferase) domain 1"/>
    <property type="match status" value="1"/>
</dbReference>